<keyword evidence="4" id="KW-1133">Transmembrane helix</keyword>
<evidence type="ECO:0000313" key="6">
    <source>
        <dbReference type="Proteomes" id="UP000467841"/>
    </source>
</evidence>
<evidence type="ECO:0000256" key="2">
    <source>
        <dbReference type="ARBA" id="ARBA00022737"/>
    </source>
</evidence>
<protein>
    <recommendedName>
        <fullName evidence="7">Pentacotripeptide-repeat region of PRORP domain-containing protein</fullName>
    </recommendedName>
</protein>
<dbReference type="EMBL" id="CACVBM020001562">
    <property type="protein sequence ID" value="CAA7054095.1"/>
    <property type="molecule type" value="Genomic_DNA"/>
</dbReference>
<keyword evidence="4" id="KW-0472">Membrane</keyword>
<sequence length="363" mass="41475">MTPILHQHMMRRILGCSNKSLFLFRSYGTSEVNQALQSRIKAALDNKSQITPVLDQWQQQGNQVKPSDIRGLIKNLRDSSRFSQALEASTWMGEEKVCNIYAKDYAARLHLIEKVLGLEEAEKFFKSIPANMRDSSVYSTLLTSYTRSKNTLDKAESTFKEMRELGFLFKPSPYNSMLSLYSQLGKWNMVEKLMKEMEDNKVKPDHLTVNNVLKACADASDLNALEMLMKTWVHEEEEDGIKLERGTIIAMAKAYVNIPDLLRTQGKELKVIKEVVSELVTKKGNELDIISLPSLLISRYCARGKEVKLRPLVNWLVTNNPLAKLRWMLNDDLVYGLVNFTFLFAWIMALGSVLFIILDHSVS</sequence>
<evidence type="ECO:0000256" key="4">
    <source>
        <dbReference type="SAM" id="Phobius"/>
    </source>
</evidence>
<dbReference type="GO" id="GO:0005739">
    <property type="term" value="C:mitochondrion"/>
    <property type="evidence" value="ECO:0007669"/>
    <property type="project" value="TreeGrafter"/>
</dbReference>
<dbReference type="PANTHER" id="PTHR45717">
    <property type="entry name" value="OS12G0527900 PROTEIN"/>
    <property type="match status" value="1"/>
</dbReference>
<dbReference type="Pfam" id="PF13041">
    <property type="entry name" value="PPR_2"/>
    <property type="match status" value="1"/>
</dbReference>
<accession>A0A6D2KLV1</accession>
<gene>
    <name evidence="5" type="ORF">MERR_LOCUS41331</name>
</gene>
<dbReference type="GO" id="GO:0003729">
    <property type="term" value="F:mRNA binding"/>
    <property type="evidence" value="ECO:0007669"/>
    <property type="project" value="UniProtKB-ARBA"/>
</dbReference>
<dbReference type="AlphaFoldDB" id="A0A6D2KLV1"/>
<dbReference type="Pfam" id="PF01535">
    <property type="entry name" value="PPR"/>
    <property type="match status" value="1"/>
</dbReference>
<dbReference type="InterPro" id="IPR011990">
    <property type="entry name" value="TPR-like_helical_dom_sf"/>
</dbReference>
<keyword evidence="4" id="KW-0812">Transmembrane</keyword>
<name>A0A6D2KLV1_9BRAS</name>
<organism evidence="5 6">
    <name type="scientific">Microthlaspi erraticum</name>
    <dbReference type="NCBI Taxonomy" id="1685480"/>
    <lineage>
        <taxon>Eukaryota</taxon>
        <taxon>Viridiplantae</taxon>
        <taxon>Streptophyta</taxon>
        <taxon>Embryophyta</taxon>
        <taxon>Tracheophyta</taxon>
        <taxon>Spermatophyta</taxon>
        <taxon>Magnoliopsida</taxon>
        <taxon>eudicotyledons</taxon>
        <taxon>Gunneridae</taxon>
        <taxon>Pentapetalae</taxon>
        <taxon>rosids</taxon>
        <taxon>malvids</taxon>
        <taxon>Brassicales</taxon>
        <taxon>Brassicaceae</taxon>
        <taxon>Coluteocarpeae</taxon>
        <taxon>Microthlaspi</taxon>
    </lineage>
</organism>
<feature type="transmembrane region" description="Helical" evidence="4">
    <location>
        <begin position="333"/>
        <end position="358"/>
    </location>
</feature>
<dbReference type="OrthoDB" id="1100217at2759"/>
<dbReference type="PANTHER" id="PTHR45717:SF18">
    <property type="entry name" value="PENTACOTRIPEPTIDE-REPEAT REGION OF PRORP DOMAIN-CONTAINING PROTEIN"/>
    <property type="match status" value="1"/>
</dbReference>
<feature type="repeat" description="PPR" evidence="3">
    <location>
        <begin position="134"/>
        <end position="169"/>
    </location>
</feature>
<comment type="caution">
    <text evidence="5">The sequence shown here is derived from an EMBL/GenBank/DDBJ whole genome shotgun (WGS) entry which is preliminary data.</text>
</comment>
<evidence type="ECO:0008006" key="7">
    <source>
        <dbReference type="Google" id="ProtNLM"/>
    </source>
</evidence>
<evidence type="ECO:0000256" key="3">
    <source>
        <dbReference type="PROSITE-ProRule" id="PRU00708"/>
    </source>
</evidence>
<feature type="repeat" description="PPR" evidence="3">
    <location>
        <begin position="170"/>
        <end position="204"/>
    </location>
</feature>
<dbReference type="PROSITE" id="PS51375">
    <property type="entry name" value="PPR"/>
    <property type="match status" value="2"/>
</dbReference>
<reference evidence="5" key="1">
    <citation type="submission" date="2020-01" db="EMBL/GenBank/DDBJ databases">
        <authorList>
            <person name="Mishra B."/>
        </authorList>
    </citation>
    <scope>NUCLEOTIDE SEQUENCE [LARGE SCALE GENOMIC DNA]</scope>
</reference>
<dbReference type="Proteomes" id="UP000467841">
    <property type="component" value="Unassembled WGS sequence"/>
</dbReference>
<keyword evidence="2" id="KW-0677">Repeat</keyword>
<proteinExistence type="inferred from homology"/>
<keyword evidence="6" id="KW-1185">Reference proteome</keyword>
<evidence type="ECO:0000256" key="1">
    <source>
        <dbReference type="ARBA" id="ARBA00007626"/>
    </source>
</evidence>
<dbReference type="InterPro" id="IPR002885">
    <property type="entry name" value="PPR_rpt"/>
</dbReference>
<dbReference type="NCBIfam" id="TIGR00756">
    <property type="entry name" value="PPR"/>
    <property type="match status" value="2"/>
</dbReference>
<comment type="similarity">
    <text evidence="1">Belongs to the PPR family. P subfamily.</text>
</comment>
<evidence type="ECO:0000313" key="5">
    <source>
        <dbReference type="EMBL" id="CAA7054095.1"/>
    </source>
</evidence>
<dbReference type="FunFam" id="1.25.40.10:FF:001541">
    <property type="entry name" value="Pentatricopeptide repeat (PPR) superfamily protein"/>
    <property type="match status" value="1"/>
</dbReference>
<dbReference type="Gene3D" id="1.25.40.10">
    <property type="entry name" value="Tetratricopeptide repeat domain"/>
    <property type="match status" value="1"/>
</dbReference>